<protein>
    <submittedName>
        <fullName evidence="1">Uncharacterized protein</fullName>
    </submittedName>
</protein>
<dbReference type="Proteomes" id="UP000230607">
    <property type="component" value="Chromosome 1"/>
</dbReference>
<dbReference type="RefSeq" id="WP_157927181.1">
    <property type="nucleotide sequence ID" value="NZ_LT841358.1"/>
</dbReference>
<dbReference type="OrthoDB" id="11767at2157"/>
<evidence type="ECO:0000313" key="2">
    <source>
        <dbReference type="Proteomes" id="UP000230607"/>
    </source>
</evidence>
<organism evidence="1 2">
    <name type="scientific">Candidatus Nitrosotalea okcheonensis</name>
    <dbReference type="NCBI Taxonomy" id="1903276"/>
    <lineage>
        <taxon>Archaea</taxon>
        <taxon>Nitrososphaerota</taxon>
        <taxon>Nitrososphaeria</taxon>
        <taxon>Nitrosotaleales</taxon>
        <taxon>Nitrosotaleaceae</taxon>
        <taxon>Nitrosotalea</taxon>
    </lineage>
</organism>
<evidence type="ECO:0000313" key="1">
    <source>
        <dbReference type="EMBL" id="SMH71162.1"/>
    </source>
</evidence>
<gene>
    <name evidence="1" type="ORF">NCS_10969</name>
</gene>
<keyword evidence="2" id="KW-1185">Reference proteome</keyword>
<dbReference type="AlphaFoldDB" id="A0A2H1FEF1"/>
<name>A0A2H1FEF1_9ARCH</name>
<sequence>MNKTTLRILEVLSSEIGTGLSINHLTDKIHTRFNTGFYRDVYKNVQSLAKQRILQISKEGNSSIISLNFDDPFLVDMLAEMELERKRNFLQKRKEFQIWISTLSSRIIDYSFINSISLIRPELNAKLNRAELLFLISNQTNQTNQNDMEYHQRDKLHELTDSLQKEYNISIDALIMNPEEFIITFRSSSINPVKEMMSNKIVIFFPQMFWLEIGNTIKKERPFKTEEYEIRPLKITEEELVSNLAMLGYKEIGTDIRPPSKLIGIEYIIISILMGNDSRRIDAVPIIIAKNQDMINYDLLIFLSTKYHTSDLLYSLLKALDQIKPTARAKKILDRLHFMHIGEVQIDLKDLEKRLRLYNVIK</sequence>
<reference evidence="2" key="1">
    <citation type="submission" date="2017-03" db="EMBL/GenBank/DDBJ databases">
        <authorList>
            <person name="Herbold C."/>
        </authorList>
    </citation>
    <scope>NUCLEOTIDE SEQUENCE [LARGE SCALE GENOMIC DNA]</scope>
</reference>
<proteinExistence type="predicted"/>
<dbReference type="EMBL" id="LT841358">
    <property type="protein sequence ID" value="SMH71162.1"/>
    <property type="molecule type" value="Genomic_DNA"/>
</dbReference>
<accession>A0A2H1FEF1</accession>